<dbReference type="Proteomes" id="UP000033497">
    <property type="component" value="Unassembled WGS sequence"/>
</dbReference>
<evidence type="ECO:0000313" key="2">
    <source>
        <dbReference type="Proteomes" id="UP000033497"/>
    </source>
</evidence>
<keyword evidence="2" id="KW-1185">Reference proteome</keyword>
<accession>A0ABR5DJM8</accession>
<proteinExistence type="predicted"/>
<reference evidence="1 2" key="1">
    <citation type="submission" date="2014-10" db="EMBL/GenBank/DDBJ databases">
        <title>Genome sequencing of Vitellibacter vladivostokensis KMM 3516.</title>
        <authorList>
            <person name="Thevarajoo S."/>
            <person name="Selvaratnam C."/>
            <person name="Goh K.M."/>
            <person name="Chong C.S."/>
        </authorList>
    </citation>
    <scope>NUCLEOTIDE SEQUENCE [LARGE SCALE GENOMIC DNA]</scope>
    <source>
        <strain evidence="1 2">KMM 3516</strain>
    </source>
</reference>
<protein>
    <submittedName>
        <fullName evidence="1">Uncharacterized protein</fullName>
    </submittedName>
</protein>
<sequence>MKYFIAKLHILVIFALPNSDLRFTIYDLRFTIYDLRFTIWNLEFGIWNFLKNRDVALRLRSV</sequence>
<dbReference type="EMBL" id="JSVU01000003">
    <property type="protein sequence ID" value="KJJ38970.1"/>
    <property type="molecule type" value="Genomic_DNA"/>
</dbReference>
<organism evidence="1 2">
    <name type="scientific">Aequorivita vladivostokensis</name>
    <dbReference type="NCBI Taxonomy" id="171194"/>
    <lineage>
        <taxon>Bacteria</taxon>
        <taxon>Pseudomonadati</taxon>
        <taxon>Bacteroidota</taxon>
        <taxon>Flavobacteriia</taxon>
        <taxon>Flavobacteriales</taxon>
        <taxon>Flavobacteriaceae</taxon>
        <taxon>Aequorivita</taxon>
    </lineage>
</organism>
<comment type="caution">
    <text evidence="1">The sequence shown here is derived from an EMBL/GenBank/DDBJ whole genome shotgun (WGS) entry which is preliminary data.</text>
</comment>
<evidence type="ECO:0000313" key="1">
    <source>
        <dbReference type="EMBL" id="KJJ38970.1"/>
    </source>
</evidence>
<gene>
    <name evidence="1" type="ORF">MB09_05925</name>
</gene>
<name>A0ABR5DJM8_9FLAO</name>